<evidence type="ECO:0000313" key="3">
    <source>
        <dbReference type="Proteomes" id="UP000484255"/>
    </source>
</evidence>
<organism evidence="2 3">
    <name type="scientific">Ideonella livida</name>
    <dbReference type="NCBI Taxonomy" id="2707176"/>
    <lineage>
        <taxon>Bacteria</taxon>
        <taxon>Pseudomonadati</taxon>
        <taxon>Pseudomonadota</taxon>
        <taxon>Betaproteobacteria</taxon>
        <taxon>Burkholderiales</taxon>
        <taxon>Sphaerotilaceae</taxon>
        <taxon>Ideonella</taxon>
    </lineage>
</organism>
<dbReference type="PROSITE" id="PS51318">
    <property type="entry name" value="TAT"/>
    <property type="match status" value="1"/>
</dbReference>
<dbReference type="InterPro" id="IPR015202">
    <property type="entry name" value="GO-like_E_set"/>
</dbReference>
<gene>
    <name evidence="2" type="ORF">G3A44_13665</name>
</gene>
<dbReference type="Gene3D" id="2.60.40.10">
    <property type="entry name" value="Immunoglobulins"/>
    <property type="match status" value="1"/>
</dbReference>
<dbReference type="InterPro" id="IPR013783">
    <property type="entry name" value="Ig-like_fold"/>
</dbReference>
<dbReference type="RefSeq" id="WP_163458088.1">
    <property type="nucleotide sequence ID" value="NZ_JAAGOH010000016.1"/>
</dbReference>
<protein>
    <submittedName>
        <fullName evidence="2">DUF1929 domain-containing protein</fullName>
    </submittedName>
</protein>
<dbReference type="AlphaFoldDB" id="A0A7C9PHN5"/>
<dbReference type="PANTHER" id="PTHR32208">
    <property type="entry name" value="SECRETED PROTEIN-RELATED"/>
    <property type="match status" value="1"/>
</dbReference>
<dbReference type="Pfam" id="PF09118">
    <property type="entry name" value="GO-like_E_set"/>
    <property type="match status" value="1"/>
</dbReference>
<evidence type="ECO:0000313" key="2">
    <source>
        <dbReference type="EMBL" id="NDY92233.1"/>
    </source>
</evidence>
<comment type="caution">
    <text evidence="2">The sequence shown here is derived from an EMBL/GenBank/DDBJ whole genome shotgun (WGS) entry which is preliminary data.</text>
</comment>
<proteinExistence type="predicted"/>
<dbReference type="InterPro" id="IPR006311">
    <property type="entry name" value="TAT_signal"/>
</dbReference>
<dbReference type="InterPro" id="IPR014756">
    <property type="entry name" value="Ig_E-set"/>
</dbReference>
<name>A0A7C9PHN5_9BURK</name>
<dbReference type="EMBL" id="JAAGOH010000016">
    <property type="protein sequence ID" value="NDY92233.1"/>
    <property type="molecule type" value="Genomic_DNA"/>
</dbReference>
<dbReference type="SUPFAM" id="SSF50965">
    <property type="entry name" value="Galactose oxidase, central domain"/>
    <property type="match status" value="1"/>
</dbReference>
<dbReference type="Gene3D" id="2.130.10.80">
    <property type="entry name" value="Galactose oxidase/kelch, beta-propeller"/>
    <property type="match status" value="1"/>
</dbReference>
<accession>A0A7C9PHN5</accession>
<dbReference type="PANTHER" id="PTHR32208:SF56">
    <property type="entry name" value="GALACTOSE OXIDASE-RELATED"/>
    <property type="match status" value="1"/>
</dbReference>
<dbReference type="InterPro" id="IPR037293">
    <property type="entry name" value="Gal_Oxidase_central_sf"/>
</dbReference>
<dbReference type="CDD" id="cd02851">
    <property type="entry name" value="E_set_GO_C"/>
    <property type="match status" value="1"/>
</dbReference>
<evidence type="ECO:0000259" key="1">
    <source>
        <dbReference type="Pfam" id="PF09118"/>
    </source>
</evidence>
<dbReference type="SUPFAM" id="SSF81296">
    <property type="entry name" value="E set domains"/>
    <property type="match status" value="1"/>
</dbReference>
<reference evidence="2 3" key="1">
    <citation type="submission" date="2020-02" db="EMBL/GenBank/DDBJ databases">
        <title>Ideonella bacterium strain TBM-1.</title>
        <authorList>
            <person name="Chen W.-M."/>
        </authorList>
    </citation>
    <scope>NUCLEOTIDE SEQUENCE [LARGE SCALE GENOMIC DNA]</scope>
    <source>
        <strain evidence="2 3">TBM-1</strain>
    </source>
</reference>
<keyword evidence="3" id="KW-1185">Reference proteome</keyword>
<sequence>MNSSTPRMPPPPRRRWLQRIAGLTTLWAGLGWTRPAPAAVPVGPSDAHLRGHVGPVFATPVMPIHSQLLPDGRVMAFGTDDRGRQGAALQYMVWDPALGTGAEAMSLLLHTTGTDIFCAGQALTPQGQLLMFGGDRIYAGLRNYANREVTQFDPQTRSFSTLSPSMHRQRWYATALSGAQGHIVVLGGRDDREYAGDPEFPATAATYAETPEVREEDGRWRLLTGAGRTAAFVKSGGWYYPRAFLLAGGDLLIVTPAGALFRLDTEGLGHLATLSGSLPPGSSLLPSAAWAPGRVLSLRADGSAWTVDARRSTPTIAATTSPGGLRTYGHLTTLPNGQLWLNGGSTRGNTLEGAHLEGALWTPATGQWQATAAARHARLYHASSLLLPDGSVLTGGGGAPGPQTLLNAEIWYPPYLFRRDGSGRPARRPVLRSVPAVLQRGQTGVGLVLGDDTVIAQVVLMRLGGSTHNFNASQHRVPLGFRQQGVTLQVDLPSAAGVLPPGHYSLFVLDKHDVPSLAPTVRVL</sequence>
<feature type="domain" description="Galactose oxidase-like Early set" evidence="1">
    <location>
        <begin position="428"/>
        <end position="523"/>
    </location>
</feature>
<dbReference type="InterPro" id="IPR011043">
    <property type="entry name" value="Gal_Oxase/kelch_b-propeller"/>
</dbReference>
<dbReference type="Proteomes" id="UP000484255">
    <property type="component" value="Unassembled WGS sequence"/>
</dbReference>